<feature type="domain" description="SnoaL-like" evidence="1">
    <location>
        <begin position="52"/>
        <end position="183"/>
    </location>
</feature>
<keyword evidence="2" id="KW-0614">Plasmid</keyword>
<organism evidence="2 3">
    <name type="scientific">Rhizobium leguminosarum</name>
    <dbReference type="NCBI Taxonomy" id="384"/>
    <lineage>
        <taxon>Bacteria</taxon>
        <taxon>Pseudomonadati</taxon>
        <taxon>Pseudomonadota</taxon>
        <taxon>Alphaproteobacteria</taxon>
        <taxon>Hyphomicrobiales</taxon>
        <taxon>Rhizobiaceae</taxon>
        <taxon>Rhizobium/Agrobacterium group</taxon>
        <taxon>Rhizobium</taxon>
    </lineage>
</organism>
<dbReference type="Gene3D" id="3.10.450.50">
    <property type="match status" value="1"/>
</dbReference>
<dbReference type="SUPFAM" id="SSF54427">
    <property type="entry name" value="NTF2-like"/>
    <property type="match status" value="1"/>
</dbReference>
<evidence type="ECO:0000313" key="3">
    <source>
        <dbReference type="Proteomes" id="UP000251166"/>
    </source>
</evidence>
<dbReference type="AlphaFoldDB" id="A0A2Z4YTR3"/>
<geneLocation type="plasmid" evidence="2 3">
    <name>unnamed4</name>
</geneLocation>
<accession>A0A2Z4YTR3</accession>
<gene>
    <name evidence="2" type="ORF">DLJ82_6834</name>
</gene>
<protein>
    <submittedName>
        <fullName evidence="2">SnoaL-like domain family protein</fullName>
    </submittedName>
</protein>
<dbReference type="RefSeq" id="WP_112908602.1">
    <property type="nucleotide sequence ID" value="NZ_CP030764.1"/>
</dbReference>
<evidence type="ECO:0000259" key="1">
    <source>
        <dbReference type="Pfam" id="PF13577"/>
    </source>
</evidence>
<name>A0A2Z4YTR3_RHILE</name>
<dbReference type="Pfam" id="PF13577">
    <property type="entry name" value="SnoaL_4"/>
    <property type="match status" value="1"/>
</dbReference>
<evidence type="ECO:0000313" key="2">
    <source>
        <dbReference type="EMBL" id="AXA44804.1"/>
    </source>
</evidence>
<reference evidence="2 3" key="1">
    <citation type="submission" date="2018-07" db="EMBL/GenBank/DDBJ databases">
        <title>Rhizobium leguminosarum strain:ATCC 14479 Genome sequencing and assembly.</title>
        <authorList>
            <person name="Chakraborty R."/>
        </authorList>
    </citation>
    <scope>NUCLEOTIDE SEQUENCE [LARGE SCALE GENOMIC DNA]</scope>
    <source>
        <strain evidence="2 3">ATCC 14479</strain>
        <plasmid evidence="3">Plasmid unnamed4</plasmid>
    </source>
</reference>
<proteinExistence type="predicted"/>
<dbReference type="InterPro" id="IPR032710">
    <property type="entry name" value="NTF2-like_dom_sf"/>
</dbReference>
<dbReference type="InterPro" id="IPR037401">
    <property type="entry name" value="SnoaL-like"/>
</dbReference>
<dbReference type="EMBL" id="CP030764">
    <property type="protein sequence ID" value="AXA44804.1"/>
    <property type="molecule type" value="Genomic_DNA"/>
</dbReference>
<dbReference type="Proteomes" id="UP000251166">
    <property type="component" value="Plasmid unnamed4"/>
</dbReference>
<sequence>MTDYPSMKTSAFASIALSLVILGFSAIGVQGQPVTACTASGDYLLTVTNPQTADRQLIMDLIHRYFWSLDDRTTIELDDMLLDGVTYELCNGAGQQLEISDNRQELKNYLTEHFTASRQSQFRTRHIESNTLLNSVDVDTVQGKTTVLVTLQFSSIEMPVVDYTATLRTTFRRDSNAWKFAKMVLITDSANVRLRAR</sequence>